<accession>A0A3N4IDJ6</accession>
<feature type="compositionally biased region" description="Low complexity" evidence="1">
    <location>
        <begin position="22"/>
        <end position="32"/>
    </location>
</feature>
<organism evidence="2 3">
    <name type="scientific">Ascobolus immersus RN42</name>
    <dbReference type="NCBI Taxonomy" id="1160509"/>
    <lineage>
        <taxon>Eukaryota</taxon>
        <taxon>Fungi</taxon>
        <taxon>Dikarya</taxon>
        <taxon>Ascomycota</taxon>
        <taxon>Pezizomycotina</taxon>
        <taxon>Pezizomycetes</taxon>
        <taxon>Pezizales</taxon>
        <taxon>Ascobolaceae</taxon>
        <taxon>Ascobolus</taxon>
    </lineage>
</organism>
<feature type="region of interest" description="Disordered" evidence="1">
    <location>
        <begin position="19"/>
        <end position="56"/>
    </location>
</feature>
<evidence type="ECO:0000256" key="1">
    <source>
        <dbReference type="SAM" id="MobiDB-lite"/>
    </source>
</evidence>
<evidence type="ECO:0000313" key="3">
    <source>
        <dbReference type="Proteomes" id="UP000275078"/>
    </source>
</evidence>
<reference evidence="2 3" key="1">
    <citation type="journal article" date="2018" name="Nat. Ecol. Evol.">
        <title>Pezizomycetes genomes reveal the molecular basis of ectomycorrhizal truffle lifestyle.</title>
        <authorList>
            <person name="Murat C."/>
            <person name="Payen T."/>
            <person name="Noel B."/>
            <person name="Kuo A."/>
            <person name="Morin E."/>
            <person name="Chen J."/>
            <person name="Kohler A."/>
            <person name="Krizsan K."/>
            <person name="Balestrini R."/>
            <person name="Da Silva C."/>
            <person name="Montanini B."/>
            <person name="Hainaut M."/>
            <person name="Levati E."/>
            <person name="Barry K.W."/>
            <person name="Belfiori B."/>
            <person name="Cichocki N."/>
            <person name="Clum A."/>
            <person name="Dockter R.B."/>
            <person name="Fauchery L."/>
            <person name="Guy J."/>
            <person name="Iotti M."/>
            <person name="Le Tacon F."/>
            <person name="Lindquist E.A."/>
            <person name="Lipzen A."/>
            <person name="Malagnac F."/>
            <person name="Mello A."/>
            <person name="Molinier V."/>
            <person name="Miyauchi S."/>
            <person name="Poulain J."/>
            <person name="Riccioni C."/>
            <person name="Rubini A."/>
            <person name="Sitrit Y."/>
            <person name="Splivallo R."/>
            <person name="Traeger S."/>
            <person name="Wang M."/>
            <person name="Zifcakova L."/>
            <person name="Wipf D."/>
            <person name="Zambonelli A."/>
            <person name="Paolocci F."/>
            <person name="Nowrousian M."/>
            <person name="Ottonello S."/>
            <person name="Baldrian P."/>
            <person name="Spatafora J.W."/>
            <person name="Henrissat B."/>
            <person name="Nagy L.G."/>
            <person name="Aury J.M."/>
            <person name="Wincker P."/>
            <person name="Grigoriev I.V."/>
            <person name="Bonfante P."/>
            <person name="Martin F.M."/>
        </authorList>
    </citation>
    <scope>NUCLEOTIDE SEQUENCE [LARGE SCALE GENOMIC DNA]</scope>
    <source>
        <strain evidence="2 3">RN42</strain>
    </source>
</reference>
<evidence type="ECO:0000313" key="2">
    <source>
        <dbReference type="EMBL" id="RPA83537.1"/>
    </source>
</evidence>
<keyword evidence="3" id="KW-1185">Reference proteome</keyword>
<dbReference type="Proteomes" id="UP000275078">
    <property type="component" value="Unassembled WGS sequence"/>
</dbReference>
<sequence>MPRLTTFTIYEDAATAGAPVYSRSSTDVSTDSDNYKENSPPPQSQAPAPRARGRRVNGRTALRVRILNMPFDIYEPIPLDLEEAMALNEPVVTDIPEGFSLDDLQARTMAAWASLAAAAAPVVEQAQPVTDPLAYVRPAAPTSMPSGYAMMMRR</sequence>
<name>A0A3N4IDJ6_ASCIM</name>
<gene>
    <name evidence="2" type="ORF">BJ508DRAFT_324564</name>
</gene>
<dbReference type="EMBL" id="ML119664">
    <property type="protein sequence ID" value="RPA83537.1"/>
    <property type="molecule type" value="Genomic_DNA"/>
</dbReference>
<protein>
    <submittedName>
        <fullName evidence="2">Uncharacterized protein</fullName>
    </submittedName>
</protein>
<dbReference type="AlphaFoldDB" id="A0A3N4IDJ6"/>
<proteinExistence type="predicted"/>